<name>G7TKX2_XANOB</name>
<organism evidence="2 3">
    <name type="scientific">Xanthomonas oryzae pv. oryzicola (strain BLS256)</name>
    <dbReference type="NCBI Taxonomy" id="383407"/>
    <lineage>
        <taxon>Bacteria</taxon>
        <taxon>Pseudomonadati</taxon>
        <taxon>Pseudomonadota</taxon>
        <taxon>Gammaproteobacteria</taxon>
        <taxon>Lysobacterales</taxon>
        <taxon>Lysobacteraceae</taxon>
        <taxon>Xanthomonas</taxon>
    </lineage>
</organism>
<sequence length="70" mass="7720">MPVFGALLVWSLLGEPLTWTMLVAAVPMLGSVAFSQRARQATRGALLPIPNPESRIPNPDSTSRRRRAHR</sequence>
<dbReference type="KEGG" id="xor:XOC_1661"/>
<dbReference type="HOGENOM" id="CLU_2884871_0_0_6"/>
<evidence type="ECO:0000313" key="2">
    <source>
        <dbReference type="EMBL" id="AEQ95828.1"/>
    </source>
</evidence>
<dbReference type="Proteomes" id="UP000008851">
    <property type="component" value="Chromosome"/>
</dbReference>
<dbReference type="AlphaFoldDB" id="G7TKX2"/>
<dbReference type="EMBL" id="CP003057">
    <property type="protein sequence ID" value="AEQ95828.1"/>
    <property type="molecule type" value="Genomic_DNA"/>
</dbReference>
<reference evidence="2 3" key="1">
    <citation type="journal article" date="2011" name="J. Bacteriol.">
        <title>Two new complete genome sequences offer insight into host and tissue specificity of plant pathogenic Xanthomonas spp.</title>
        <authorList>
            <person name="Bogdanove A.J."/>
            <person name="Koebnik R."/>
            <person name="Lu H."/>
            <person name="Furutani A."/>
            <person name="Angiuoli S.V."/>
            <person name="Patil P.B."/>
            <person name="Van Sluys M.A."/>
            <person name="Ryan R.P."/>
            <person name="Meyer D.F."/>
            <person name="Han S.W."/>
            <person name="Aparna G."/>
            <person name="Rajaram M."/>
            <person name="Delcher A.L."/>
            <person name="Phillippy A.M."/>
            <person name="Puiu D."/>
            <person name="Schatz M.C."/>
            <person name="Shumway M."/>
            <person name="Sommer D.D."/>
            <person name="Trapnell C."/>
            <person name="Benahmed F."/>
            <person name="Dimitrov G."/>
            <person name="Madupu R."/>
            <person name="Radune D."/>
            <person name="Sullivan S."/>
            <person name="Jha G."/>
            <person name="Ishihara H."/>
            <person name="Lee S.W."/>
            <person name="Pandey A."/>
            <person name="Sharma V."/>
            <person name="Sriariyanun M."/>
            <person name="Szurek B."/>
            <person name="Vera-Cruz C.M."/>
            <person name="Dorman K.S."/>
            <person name="Ronald P.C."/>
            <person name="Verdier V."/>
            <person name="Dow J.M."/>
            <person name="Sonti R.V."/>
            <person name="Tsuge S."/>
            <person name="Brendel V.P."/>
            <person name="Rabinowicz P.D."/>
            <person name="Leach J.E."/>
            <person name="White F.F."/>
            <person name="Salzberg S.L."/>
        </authorList>
    </citation>
    <scope>NUCLEOTIDE SEQUENCE [LARGE SCALE GENOMIC DNA]</scope>
    <source>
        <strain evidence="2 3">BLS256</strain>
    </source>
</reference>
<dbReference type="InterPro" id="IPR037185">
    <property type="entry name" value="EmrE-like"/>
</dbReference>
<evidence type="ECO:0000256" key="1">
    <source>
        <dbReference type="SAM" id="MobiDB-lite"/>
    </source>
</evidence>
<gene>
    <name evidence="2" type="ORF">XOC_1661</name>
</gene>
<feature type="region of interest" description="Disordered" evidence="1">
    <location>
        <begin position="44"/>
        <end position="70"/>
    </location>
</feature>
<dbReference type="SUPFAM" id="SSF103481">
    <property type="entry name" value="Multidrug resistance efflux transporter EmrE"/>
    <property type="match status" value="1"/>
</dbReference>
<protein>
    <submittedName>
        <fullName evidence="2">Uncharacterized protein</fullName>
    </submittedName>
</protein>
<proteinExistence type="predicted"/>
<evidence type="ECO:0000313" key="3">
    <source>
        <dbReference type="Proteomes" id="UP000008851"/>
    </source>
</evidence>
<accession>G7TKX2</accession>